<dbReference type="PANTHER" id="PTHR48078">
    <property type="entry name" value="THREONINE DEHYDRATASE, MITOCHONDRIAL-RELATED"/>
    <property type="match status" value="1"/>
</dbReference>
<evidence type="ECO:0000256" key="6">
    <source>
        <dbReference type="PIRSR" id="PIRSR604450-51"/>
    </source>
</evidence>
<feature type="modified residue" description="N6-(pyridoxal phosphate)lysine" evidence="6">
    <location>
        <position position="112"/>
    </location>
</feature>
<dbReference type="GO" id="GO:0009097">
    <property type="term" value="P:isoleucine biosynthetic process"/>
    <property type="evidence" value="ECO:0007669"/>
    <property type="project" value="TreeGrafter"/>
</dbReference>
<keyword evidence="3 6" id="KW-0663">Pyridoxal phosphate</keyword>
<dbReference type="InterPro" id="IPR004450">
    <property type="entry name" value="Thr_synthase-like"/>
</dbReference>
<evidence type="ECO:0000256" key="2">
    <source>
        <dbReference type="ARBA" id="ARBA00005517"/>
    </source>
</evidence>
<dbReference type="CDD" id="cd01563">
    <property type="entry name" value="Thr-synth_1"/>
    <property type="match status" value="1"/>
</dbReference>
<sequence>MSNVTHLQCINCLKTLDPAIIDYTCPHCGSNLDVHYNMKDVAAQLTKKGLSENRDYSVFRYLPLLPIENDLHRPPVTVGWTPLIKAELLEKSLGIRELYLKDDGRNPSASFKDRASVIGMIKALEKGRKIITGASTGNAASSLSCLTATKDLKTIIFVPKTAPQAKIAQLLVFGATVFTVRGTYDDAFDLCTSASEKWGWYNRNTGMNPYLSEGKKTCAMEISEQLGWKVPDALFVSVGDGCIIGGIHKGFRDLLELGFIDRIPRLFGVQAHGSDAVTRAIESDGIIRSIEADTIADSISVNLPRDGMKAVRAIKDTDGHALRVTDEEILQAIPKVARGASVFGEPAGVTAFAGLIKALEQKLISPDSSVVCVITGNGLKDIASAMKSVGIPTEIPKGPEGLKTLESMIV</sequence>
<dbReference type="GO" id="GO:0004794">
    <property type="term" value="F:threonine deaminase activity"/>
    <property type="evidence" value="ECO:0007669"/>
    <property type="project" value="TreeGrafter"/>
</dbReference>
<proteinExistence type="inferred from homology"/>
<dbReference type="NCBIfam" id="TIGR00260">
    <property type="entry name" value="thrC"/>
    <property type="match status" value="1"/>
</dbReference>
<dbReference type="InterPro" id="IPR001926">
    <property type="entry name" value="TrpB-like_PALP"/>
</dbReference>
<dbReference type="InterPro" id="IPR036052">
    <property type="entry name" value="TrpB-like_PALP_sf"/>
</dbReference>
<dbReference type="Gene3D" id="3.40.50.1100">
    <property type="match status" value="2"/>
</dbReference>
<evidence type="ECO:0000256" key="3">
    <source>
        <dbReference type="ARBA" id="ARBA00022898"/>
    </source>
</evidence>
<dbReference type="GO" id="GO:0003941">
    <property type="term" value="F:L-serine ammonia-lyase activity"/>
    <property type="evidence" value="ECO:0007669"/>
    <property type="project" value="TreeGrafter"/>
</dbReference>
<dbReference type="GO" id="GO:0009088">
    <property type="term" value="P:threonine biosynthetic process"/>
    <property type="evidence" value="ECO:0007669"/>
    <property type="project" value="UniProtKB-UniRule"/>
</dbReference>
<evidence type="ECO:0000313" key="9">
    <source>
        <dbReference type="Proteomes" id="UP000233256"/>
    </source>
</evidence>
<comment type="cofactor">
    <cofactor evidence="1 6">
        <name>pyridoxal 5'-phosphate</name>
        <dbReference type="ChEBI" id="CHEBI:597326"/>
    </cofactor>
</comment>
<evidence type="ECO:0000313" key="8">
    <source>
        <dbReference type="EMBL" id="PKK91091.1"/>
    </source>
</evidence>
<feature type="domain" description="Tryptophan synthase beta chain-like PALP" evidence="7">
    <location>
        <begin position="78"/>
        <end position="376"/>
    </location>
</feature>
<dbReference type="GO" id="GO:0004795">
    <property type="term" value="F:threonine synthase activity"/>
    <property type="evidence" value="ECO:0007669"/>
    <property type="project" value="UniProtKB-UniRule"/>
</dbReference>
<evidence type="ECO:0000259" key="7">
    <source>
        <dbReference type="Pfam" id="PF00291"/>
    </source>
</evidence>
<dbReference type="Proteomes" id="UP000233256">
    <property type="component" value="Unassembled WGS sequence"/>
</dbReference>
<dbReference type="AlphaFoldDB" id="A0A2N1PRY2"/>
<comment type="caution">
    <text evidence="8">The sequence shown here is derived from an EMBL/GenBank/DDBJ whole genome shotgun (WGS) entry which is preliminary data.</text>
</comment>
<comment type="similarity">
    <text evidence="2">Belongs to the threonine synthase family.</text>
</comment>
<dbReference type="Pfam" id="PF00291">
    <property type="entry name" value="PALP"/>
    <property type="match status" value="1"/>
</dbReference>
<keyword evidence="4" id="KW-0456">Lyase</keyword>
<organism evidence="8 9">
    <name type="scientific">Candidatus Wallbacteria bacterium HGW-Wallbacteria-1</name>
    <dbReference type="NCBI Taxonomy" id="2013854"/>
    <lineage>
        <taxon>Bacteria</taxon>
        <taxon>Candidatus Walliibacteriota</taxon>
    </lineage>
</organism>
<dbReference type="EC" id="4.2.3.1" evidence="5"/>
<protein>
    <recommendedName>
        <fullName evidence="5">Threonine synthase</fullName>
        <ecNumber evidence="5">4.2.3.1</ecNumber>
    </recommendedName>
</protein>
<dbReference type="InterPro" id="IPR050147">
    <property type="entry name" value="Ser/Thr_Dehydratase"/>
</dbReference>
<evidence type="ECO:0000256" key="1">
    <source>
        <dbReference type="ARBA" id="ARBA00001933"/>
    </source>
</evidence>
<dbReference type="SUPFAM" id="SSF53686">
    <property type="entry name" value="Tryptophan synthase beta subunit-like PLP-dependent enzymes"/>
    <property type="match status" value="1"/>
</dbReference>
<evidence type="ECO:0000256" key="5">
    <source>
        <dbReference type="NCBIfam" id="TIGR00260"/>
    </source>
</evidence>
<accession>A0A2N1PRY2</accession>
<name>A0A2N1PRY2_9BACT</name>
<dbReference type="GO" id="GO:0006565">
    <property type="term" value="P:L-serine catabolic process"/>
    <property type="evidence" value="ECO:0007669"/>
    <property type="project" value="TreeGrafter"/>
</dbReference>
<evidence type="ECO:0000256" key="4">
    <source>
        <dbReference type="ARBA" id="ARBA00023239"/>
    </source>
</evidence>
<dbReference type="EMBL" id="PGXC01000003">
    <property type="protein sequence ID" value="PKK91091.1"/>
    <property type="molecule type" value="Genomic_DNA"/>
</dbReference>
<reference evidence="8 9" key="1">
    <citation type="journal article" date="2017" name="ISME J.">
        <title>Potential for microbial H2 and metal transformations associated with novel bacteria and archaea in deep terrestrial subsurface sediments.</title>
        <authorList>
            <person name="Hernsdorf A.W."/>
            <person name="Amano Y."/>
            <person name="Miyakawa K."/>
            <person name="Ise K."/>
            <person name="Suzuki Y."/>
            <person name="Anantharaman K."/>
            <person name="Probst A."/>
            <person name="Burstein D."/>
            <person name="Thomas B.C."/>
            <person name="Banfield J.F."/>
        </authorList>
    </citation>
    <scope>NUCLEOTIDE SEQUENCE [LARGE SCALE GENOMIC DNA]</scope>
    <source>
        <strain evidence="8">HGW-Wallbacteria-1</strain>
    </source>
</reference>
<dbReference type="PANTHER" id="PTHR48078:SF6">
    <property type="entry name" value="L-THREONINE DEHYDRATASE CATABOLIC TDCB"/>
    <property type="match status" value="1"/>
</dbReference>
<gene>
    <name evidence="8" type="primary">thrC</name>
    <name evidence="8" type="ORF">CVV64_04795</name>
</gene>
<dbReference type="GO" id="GO:0006567">
    <property type="term" value="P:L-threonine catabolic process"/>
    <property type="evidence" value="ECO:0007669"/>
    <property type="project" value="TreeGrafter"/>
</dbReference>